<dbReference type="EMBL" id="MPIN01000007">
    <property type="protein sequence ID" value="OJH37693.1"/>
    <property type="molecule type" value="Genomic_DNA"/>
</dbReference>
<comment type="caution">
    <text evidence="2">The sequence shown here is derived from an EMBL/GenBank/DDBJ whole genome shotgun (WGS) entry which is preliminary data.</text>
</comment>
<proteinExistence type="predicted"/>
<gene>
    <name evidence="2" type="ORF">BON30_26235</name>
</gene>
<dbReference type="Proteomes" id="UP000182229">
    <property type="component" value="Unassembled WGS sequence"/>
</dbReference>
<sequence>MAGLFSGCNLQQPSAGCQVQDATDAPWQALYTLKNPADADKSCGKLTGEAIGVFKYIDPCPDKDAPCPTQGQAVQPTRLAIRPAGAANLVSFVDKDKEEQLRVADPMSATSMSATLADEPNEQGLCGASGFIAAKVDARAVTVATDNAEEDLQAQSVSYAYADDVQVYSAPSAPGTQLKGTFRYSTGASGESCEYEMLALWPQTPCSMEAFENPTPENSASRCAEESGLNPDFDAVCVADIGPPLIKRDDDGNVISSTPRGGCVPNPKKGVPSFK</sequence>
<dbReference type="AlphaFoldDB" id="A0A1L9B647"/>
<evidence type="ECO:0000313" key="2">
    <source>
        <dbReference type="EMBL" id="OJH37693.1"/>
    </source>
</evidence>
<organism evidence="2 3">
    <name type="scientific">Cystobacter ferrugineus</name>
    <dbReference type="NCBI Taxonomy" id="83449"/>
    <lineage>
        <taxon>Bacteria</taxon>
        <taxon>Pseudomonadati</taxon>
        <taxon>Myxococcota</taxon>
        <taxon>Myxococcia</taxon>
        <taxon>Myxococcales</taxon>
        <taxon>Cystobacterineae</taxon>
        <taxon>Archangiaceae</taxon>
        <taxon>Cystobacter</taxon>
    </lineage>
</organism>
<feature type="region of interest" description="Disordered" evidence="1">
    <location>
        <begin position="248"/>
        <end position="275"/>
    </location>
</feature>
<accession>A0A1L9B647</accession>
<dbReference type="STRING" id="83449.BON30_26235"/>
<protein>
    <recommendedName>
        <fullName evidence="4">Lipoprotein MlpA</fullName>
    </recommendedName>
</protein>
<evidence type="ECO:0000313" key="3">
    <source>
        <dbReference type="Proteomes" id="UP000182229"/>
    </source>
</evidence>
<name>A0A1L9B647_9BACT</name>
<keyword evidence="3" id="KW-1185">Reference proteome</keyword>
<reference evidence="2 3" key="2">
    <citation type="submission" date="2016-12" db="EMBL/GenBank/DDBJ databases">
        <title>Draft Genome Sequence of Cystobacter ferrugineus Strain Cbfe23.</title>
        <authorList>
            <person name="Akbar S."/>
            <person name="Dowd S.E."/>
            <person name="Stevens D.C."/>
        </authorList>
    </citation>
    <scope>NUCLEOTIDE SEQUENCE [LARGE SCALE GENOMIC DNA]</scope>
    <source>
        <strain evidence="2 3">Cbfe23</strain>
    </source>
</reference>
<evidence type="ECO:0008006" key="4">
    <source>
        <dbReference type="Google" id="ProtNLM"/>
    </source>
</evidence>
<reference evidence="3" key="1">
    <citation type="submission" date="2016-11" db="EMBL/GenBank/DDBJ databases">
        <authorList>
            <person name="Shukria A."/>
            <person name="Stevens D.C."/>
        </authorList>
    </citation>
    <scope>NUCLEOTIDE SEQUENCE [LARGE SCALE GENOMIC DNA]</scope>
    <source>
        <strain evidence="3">Cbfe23</strain>
    </source>
</reference>
<evidence type="ECO:0000256" key="1">
    <source>
        <dbReference type="SAM" id="MobiDB-lite"/>
    </source>
</evidence>